<dbReference type="AlphaFoldDB" id="A0A8B6DJU7"/>
<evidence type="ECO:0000313" key="2">
    <source>
        <dbReference type="EMBL" id="VDI19519.1"/>
    </source>
</evidence>
<sequence>MSKQKKEQEQPMQHPPQHYSLQTAKWLIPLTSQVTPPPPLYTVQHLRVIYHSKKRSMDSNKGEQNNQLPPIHFDEGTILDSQSTSSRSNSPILNPPP</sequence>
<keyword evidence="3" id="KW-1185">Reference proteome</keyword>
<dbReference type="Proteomes" id="UP000596742">
    <property type="component" value="Unassembled WGS sequence"/>
</dbReference>
<comment type="caution">
    <text evidence="2">The sequence shown here is derived from an EMBL/GenBank/DDBJ whole genome shotgun (WGS) entry which is preliminary data.</text>
</comment>
<feature type="compositionally biased region" description="Polar residues" evidence="1">
    <location>
        <begin position="79"/>
        <end position="97"/>
    </location>
</feature>
<reference evidence="2" key="1">
    <citation type="submission" date="2018-11" db="EMBL/GenBank/DDBJ databases">
        <authorList>
            <person name="Alioto T."/>
            <person name="Alioto T."/>
        </authorList>
    </citation>
    <scope>NUCLEOTIDE SEQUENCE</scope>
</reference>
<dbReference type="EMBL" id="UYJE01003462">
    <property type="protein sequence ID" value="VDI19519.1"/>
    <property type="molecule type" value="Genomic_DNA"/>
</dbReference>
<evidence type="ECO:0000256" key="1">
    <source>
        <dbReference type="SAM" id="MobiDB-lite"/>
    </source>
</evidence>
<proteinExistence type="predicted"/>
<accession>A0A8B6DJU7</accession>
<protein>
    <submittedName>
        <fullName evidence="2">Uncharacterized protein</fullName>
    </submittedName>
</protein>
<feature type="region of interest" description="Disordered" evidence="1">
    <location>
        <begin position="54"/>
        <end position="97"/>
    </location>
</feature>
<organism evidence="2 3">
    <name type="scientific">Mytilus galloprovincialis</name>
    <name type="common">Mediterranean mussel</name>
    <dbReference type="NCBI Taxonomy" id="29158"/>
    <lineage>
        <taxon>Eukaryota</taxon>
        <taxon>Metazoa</taxon>
        <taxon>Spiralia</taxon>
        <taxon>Lophotrochozoa</taxon>
        <taxon>Mollusca</taxon>
        <taxon>Bivalvia</taxon>
        <taxon>Autobranchia</taxon>
        <taxon>Pteriomorphia</taxon>
        <taxon>Mytilida</taxon>
        <taxon>Mytiloidea</taxon>
        <taxon>Mytilidae</taxon>
        <taxon>Mytilinae</taxon>
        <taxon>Mytilus</taxon>
    </lineage>
</organism>
<evidence type="ECO:0000313" key="3">
    <source>
        <dbReference type="Proteomes" id="UP000596742"/>
    </source>
</evidence>
<gene>
    <name evidence="2" type="ORF">MGAL_10B070890</name>
</gene>
<feature type="region of interest" description="Disordered" evidence="1">
    <location>
        <begin position="1"/>
        <end position="20"/>
    </location>
</feature>
<name>A0A8B6DJU7_MYTGA</name>